<name>A0A166MMA1_COLIC</name>
<dbReference type="EMBL" id="LFIW01002669">
    <property type="protein sequence ID" value="KZL64797.1"/>
    <property type="molecule type" value="Genomic_DNA"/>
</dbReference>
<keyword evidence="3" id="KW-1185">Reference proteome</keyword>
<feature type="compositionally biased region" description="Polar residues" evidence="1">
    <location>
        <begin position="1"/>
        <end position="12"/>
    </location>
</feature>
<reference evidence="2 3" key="1">
    <citation type="submission" date="2015-06" db="EMBL/GenBank/DDBJ databases">
        <title>Survival trade-offs in plant roots during colonization by closely related pathogenic and mutualistic fungi.</title>
        <authorList>
            <person name="Hacquard S."/>
            <person name="Kracher B."/>
            <person name="Hiruma K."/>
            <person name="Weinman A."/>
            <person name="Muench P."/>
            <person name="Garrido Oter R."/>
            <person name="Ver Loren van Themaat E."/>
            <person name="Dallerey J.-F."/>
            <person name="Damm U."/>
            <person name="Henrissat B."/>
            <person name="Lespinet O."/>
            <person name="Thon M."/>
            <person name="Kemen E."/>
            <person name="McHardy A.C."/>
            <person name="Schulze-Lefert P."/>
            <person name="O'Connell R.J."/>
        </authorList>
    </citation>
    <scope>NUCLEOTIDE SEQUENCE [LARGE SCALE GENOMIC DNA]</scope>
    <source>
        <strain evidence="2 3">MAFF 238704</strain>
    </source>
</reference>
<dbReference type="AlphaFoldDB" id="A0A166MMA1"/>
<comment type="caution">
    <text evidence="2">The sequence shown here is derived from an EMBL/GenBank/DDBJ whole genome shotgun (WGS) entry which is preliminary data.</text>
</comment>
<feature type="compositionally biased region" description="Basic and acidic residues" evidence="1">
    <location>
        <begin position="26"/>
        <end position="37"/>
    </location>
</feature>
<sequence>MSHGLSQQQLQAQGCHVLPSPSHHPVASDDGRADGDGQRNTWQAAMARAFRVTMRGVMNRVVFVSRTLSH</sequence>
<evidence type="ECO:0000313" key="2">
    <source>
        <dbReference type="EMBL" id="KZL64797.1"/>
    </source>
</evidence>
<accession>A0A166MMA1</accession>
<proteinExistence type="predicted"/>
<evidence type="ECO:0000256" key="1">
    <source>
        <dbReference type="SAM" id="MobiDB-lite"/>
    </source>
</evidence>
<feature type="region of interest" description="Disordered" evidence="1">
    <location>
        <begin position="1"/>
        <end position="39"/>
    </location>
</feature>
<evidence type="ECO:0000313" key="3">
    <source>
        <dbReference type="Proteomes" id="UP000076584"/>
    </source>
</evidence>
<protein>
    <submittedName>
        <fullName evidence="2">Uncharacterized protein</fullName>
    </submittedName>
</protein>
<gene>
    <name evidence="2" type="ORF">CI238_09022</name>
</gene>
<organism evidence="2 3">
    <name type="scientific">Colletotrichum incanum</name>
    <name type="common">Soybean anthracnose fungus</name>
    <dbReference type="NCBI Taxonomy" id="1573173"/>
    <lineage>
        <taxon>Eukaryota</taxon>
        <taxon>Fungi</taxon>
        <taxon>Dikarya</taxon>
        <taxon>Ascomycota</taxon>
        <taxon>Pezizomycotina</taxon>
        <taxon>Sordariomycetes</taxon>
        <taxon>Hypocreomycetidae</taxon>
        <taxon>Glomerellales</taxon>
        <taxon>Glomerellaceae</taxon>
        <taxon>Colletotrichum</taxon>
        <taxon>Colletotrichum spaethianum species complex</taxon>
    </lineage>
</organism>
<dbReference type="Proteomes" id="UP000076584">
    <property type="component" value="Unassembled WGS sequence"/>
</dbReference>